<dbReference type="Proteomes" id="UP000032254">
    <property type="component" value="Unassembled WGS sequence"/>
</dbReference>
<comment type="caution">
    <text evidence="2">The sequence shown here is derived from an EMBL/GenBank/DDBJ whole genome shotgun (WGS) entry which is preliminary data.</text>
</comment>
<feature type="compositionally biased region" description="Low complexity" evidence="1">
    <location>
        <begin position="116"/>
        <end position="128"/>
    </location>
</feature>
<gene>
    <name evidence="2" type="ORF">TK50_22285</name>
</gene>
<feature type="region of interest" description="Disordered" evidence="1">
    <location>
        <begin position="57"/>
        <end position="142"/>
    </location>
</feature>
<name>A0A0D0VIP6_9ACTN</name>
<evidence type="ECO:0008006" key="4">
    <source>
        <dbReference type="Google" id="ProtNLM"/>
    </source>
</evidence>
<dbReference type="AlphaFoldDB" id="A0A0D0VIP6"/>
<reference evidence="2 3" key="1">
    <citation type="submission" date="2015-01" db="EMBL/GenBank/DDBJ databases">
        <title>Sequencing and annotation of Micromonospora carbonacea strain JXNU-1 genome.</title>
        <authorList>
            <person name="Long Z."/>
            <person name="Huang Y."/>
            <person name="Jiang Y."/>
        </authorList>
    </citation>
    <scope>NUCLEOTIDE SEQUENCE [LARGE SCALE GENOMIC DNA]</scope>
    <source>
        <strain evidence="2 3">JXNU-1</strain>
    </source>
</reference>
<sequence length="142" mass="14075">MRGKIMFLGGLAAGFVLGARAGREKYEELVVRGRKVLDHPTVQEAAGVAQAQANRLYSEGREKLSQSRIGEKLGSNGSSGGDSGKHELTAADKPFAGTPATVGAKAGSGPSGTGASGSTTSGSASGPARTKPSGTGTNGSTL</sequence>
<proteinExistence type="predicted"/>
<feature type="compositionally biased region" description="Polar residues" evidence="1">
    <location>
        <begin position="132"/>
        <end position="142"/>
    </location>
</feature>
<organism evidence="2 3">
    <name type="scientific">Micromonospora haikouensis</name>
    <dbReference type="NCBI Taxonomy" id="686309"/>
    <lineage>
        <taxon>Bacteria</taxon>
        <taxon>Bacillati</taxon>
        <taxon>Actinomycetota</taxon>
        <taxon>Actinomycetes</taxon>
        <taxon>Micromonosporales</taxon>
        <taxon>Micromonosporaceae</taxon>
        <taxon>Micromonospora</taxon>
    </lineage>
</organism>
<protein>
    <recommendedName>
        <fullName evidence="4">Protoporphyrinogen oxidase</fullName>
    </recommendedName>
</protein>
<dbReference type="RefSeq" id="WP_043966846.1">
    <property type="nucleotide sequence ID" value="NZ_JBEZEN010000025.1"/>
</dbReference>
<accession>A0A0D0VIP6</accession>
<feature type="compositionally biased region" description="Basic and acidic residues" evidence="1">
    <location>
        <begin position="58"/>
        <end position="71"/>
    </location>
</feature>
<dbReference type="PATRIC" id="fig|47853.6.peg.4666"/>
<evidence type="ECO:0000313" key="2">
    <source>
        <dbReference type="EMBL" id="KIR60638.1"/>
    </source>
</evidence>
<evidence type="ECO:0000313" key="3">
    <source>
        <dbReference type="Proteomes" id="UP000032254"/>
    </source>
</evidence>
<dbReference type="GeneID" id="301306783"/>
<keyword evidence="3" id="KW-1185">Reference proteome</keyword>
<dbReference type="EMBL" id="JXSX01000003">
    <property type="protein sequence ID" value="KIR60638.1"/>
    <property type="molecule type" value="Genomic_DNA"/>
</dbReference>
<evidence type="ECO:0000256" key="1">
    <source>
        <dbReference type="SAM" id="MobiDB-lite"/>
    </source>
</evidence>